<organism evidence="2 3">
    <name type="scientific">Pleurodeles waltl</name>
    <name type="common">Iberian ribbed newt</name>
    <dbReference type="NCBI Taxonomy" id="8319"/>
    <lineage>
        <taxon>Eukaryota</taxon>
        <taxon>Metazoa</taxon>
        <taxon>Chordata</taxon>
        <taxon>Craniata</taxon>
        <taxon>Vertebrata</taxon>
        <taxon>Euteleostomi</taxon>
        <taxon>Amphibia</taxon>
        <taxon>Batrachia</taxon>
        <taxon>Caudata</taxon>
        <taxon>Salamandroidea</taxon>
        <taxon>Salamandridae</taxon>
        <taxon>Pleurodelinae</taxon>
        <taxon>Pleurodeles</taxon>
    </lineage>
</organism>
<accession>A0AAV7S8Q6</accession>
<evidence type="ECO:0000313" key="2">
    <source>
        <dbReference type="EMBL" id="KAJ1161429.1"/>
    </source>
</evidence>
<dbReference type="AlphaFoldDB" id="A0AAV7S8Q6"/>
<dbReference type="Proteomes" id="UP001066276">
    <property type="component" value="Chromosome 4_2"/>
</dbReference>
<dbReference type="EMBL" id="JANPWB010000008">
    <property type="protein sequence ID" value="KAJ1161429.1"/>
    <property type="molecule type" value="Genomic_DNA"/>
</dbReference>
<proteinExistence type="predicted"/>
<gene>
    <name evidence="2" type="ORF">NDU88_001915</name>
</gene>
<sequence length="110" mass="11468">MRRIRTNLLAEESRKTSPGPLRSNQLFSALHPPTGKLSWYGGAQSRPPTGGAPHNSLRAPQGLGMALCSVSLSRRSQVNAGLFLRWTSLVQCAAGSGRASDGGGGLARAA</sequence>
<comment type="caution">
    <text evidence="2">The sequence shown here is derived from an EMBL/GenBank/DDBJ whole genome shotgun (WGS) entry which is preliminary data.</text>
</comment>
<keyword evidence="3" id="KW-1185">Reference proteome</keyword>
<evidence type="ECO:0000256" key="1">
    <source>
        <dbReference type="SAM" id="MobiDB-lite"/>
    </source>
</evidence>
<reference evidence="2" key="1">
    <citation type="journal article" date="2022" name="bioRxiv">
        <title>Sequencing and chromosome-scale assembly of the giantPleurodeles waltlgenome.</title>
        <authorList>
            <person name="Brown T."/>
            <person name="Elewa A."/>
            <person name="Iarovenko S."/>
            <person name="Subramanian E."/>
            <person name="Araus A.J."/>
            <person name="Petzold A."/>
            <person name="Susuki M."/>
            <person name="Suzuki K.-i.T."/>
            <person name="Hayashi T."/>
            <person name="Toyoda A."/>
            <person name="Oliveira C."/>
            <person name="Osipova E."/>
            <person name="Leigh N.D."/>
            <person name="Simon A."/>
            <person name="Yun M.H."/>
        </authorList>
    </citation>
    <scope>NUCLEOTIDE SEQUENCE</scope>
    <source>
        <strain evidence="2">20211129_DDA</strain>
        <tissue evidence="2">Liver</tissue>
    </source>
</reference>
<protein>
    <submittedName>
        <fullName evidence="2">Uncharacterized protein</fullName>
    </submittedName>
</protein>
<evidence type="ECO:0000313" key="3">
    <source>
        <dbReference type="Proteomes" id="UP001066276"/>
    </source>
</evidence>
<name>A0AAV7S8Q6_PLEWA</name>
<feature type="region of interest" description="Disordered" evidence="1">
    <location>
        <begin position="1"/>
        <end position="58"/>
    </location>
</feature>